<evidence type="ECO:0000256" key="2">
    <source>
        <dbReference type="SAM" id="SignalP"/>
    </source>
</evidence>
<dbReference type="AlphaFoldDB" id="A0A3E1Y754"/>
<protein>
    <submittedName>
        <fullName evidence="3">Uncharacterized protein</fullName>
    </submittedName>
</protein>
<dbReference type="Proteomes" id="UP000260644">
    <property type="component" value="Unassembled WGS sequence"/>
</dbReference>
<evidence type="ECO:0000313" key="3">
    <source>
        <dbReference type="EMBL" id="RFS20909.1"/>
    </source>
</evidence>
<feature type="compositionally biased region" description="Polar residues" evidence="1">
    <location>
        <begin position="103"/>
        <end position="119"/>
    </location>
</feature>
<keyword evidence="4" id="KW-1185">Reference proteome</keyword>
<feature type="compositionally biased region" description="Polar residues" evidence="1">
    <location>
        <begin position="46"/>
        <end position="79"/>
    </location>
</feature>
<gene>
    <name evidence="3" type="ORF">DVR12_16275</name>
</gene>
<feature type="chain" id="PRO_5017706939" evidence="2">
    <location>
        <begin position="22"/>
        <end position="119"/>
    </location>
</feature>
<comment type="caution">
    <text evidence="3">The sequence shown here is derived from an EMBL/GenBank/DDBJ whole genome shotgun (WGS) entry which is preliminary data.</text>
</comment>
<feature type="signal peptide" evidence="2">
    <location>
        <begin position="1"/>
        <end position="21"/>
    </location>
</feature>
<name>A0A3E1Y754_9BACT</name>
<proteinExistence type="predicted"/>
<evidence type="ECO:0000256" key="1">
    <source>
        <dbReference type="SAM" id="MobiDB-lite"/>
    </source>
</evidence>
<feature type="compositionally biased region" description="Low complexity" evidence="1">
    <location>
        <begin position="80"/>
        <end position="102"/>
    </location>
</feature>
<organism evidence="3 4">
    <name type="scientific">Chitinophaga silvatica</name>
    <dbReference type="NCBI Taxonomy" id="2282649"/>
    <lineage>
        <taxon>Bacteria</taxon>
        <taxon>Pseudomonadati</taxon>
        <taxon>Bacteroidota</taxon>
        <taxon>Chitinophagia</taxon>
        <taxon>Chitinophagales</taxon>
        <taxon>Chitinophagaceae</taxon>
        <taxon>Chitinophaga</taxon>
    </lineage>
</organism>
<dbReference type="RefSeq" id="WP_116976865.1">
    <property type="nucleotide sequence ID" value="NZ_QPMM01000009.1"/>
</dbReference>
<feature type="region of interest" description="Disordered" evidence="1">
    <location>
        <begin position="36"/>
        <end position="119"/>
    </location>
</feature>
<reference evidence="3 4" key="1">
    <citation type="submission" date="2018-07" db="EMBL/GenBank/DDBJ databases">
        <title>Chitinophaga K2CV101002-2 sp. nov., isolated from a monsoon evergreen broad-leaved forest soil.</title>
        <authorList>
            <person name="Lv Y."/>
        </authorList>
    </citation>
    <scope>NUCLEOTIDE SEQUENCE [LARGE SCALE GENOMIC DNA]</scope>
    <source>
        <strain evidence="3 4">GDMCC 1.1288</strain>
    </source>
</reference>
<accession>A0A3E1Y754</accession>
<sequence>MKAIISSTILLLLVITIKAQTKVPIRTTDPVTHDYVRVKTPPIKTGDQTATHQIQSTKMPIKSGGQTSTPKPISYQNEKLPSQTTQTATLPQLPQVTPPSTQGSEPTTNRQASGQVKKN</sequence>
<evidence type="ECO:0000313" key="4">
    <source>
        <dbReference type="Proteomes" id="UP000260644"/>
    </source>
</evidence>
<keyword evidence="2" id="KW-0732">Signal</keyword>
<dbReference type="EMBL" id="QPMM01000009">
    <property type="protein sequence ID" value="RFS20909.1"/>
    <property type="molecule type" value="Genomic_DNA"/>
</dbReference>